<keyword evidence="3" id="KW-1185">Reference proteome</keyword>
<comment type="caution">
    <text evidence="2">The sequence shown here is derived from an EMBL/GenBank/DDBJ whole genome shotgun (WGS) entry which is preliminary data.</text>
</comment>
<protein>
    <recommendedName>
        <fullName evidence="4">Integrase</fullName>
    </recommendedName>
</protein>
<dbReference type="RefSeq" id="WP_289544926.1">
    <property type="nucleotide sequence ID" value="NZ_JAUDDZ010000004.1"/>
</dbReference>
<feature type="transmembrane region" description="Helical" evidence="1">
    <location>
        <begin position="55"/>
        <end position="76"/>
    </location>
</feature>
<gene>
    <name evidence="2" type="ORF">QUW28_04705</name>
</gene>
<name>A0ABT7V8I2_9ACTN</name>
<dbReference type="Proteomes" id="UP001529421">
    <property type="component" value="Unassembled WGS sequence"/>
</dbReference>
<evidence type="ECO:0000313" key="2">
    <source>
        <dbReference type="EMBL" id="MDM8274800.1"/>
    </source>
</evidence>
<evidence type="ECO:0008006" key="4">
    <source>
        <dbReference type="Google" id="ProtNLM"/>
    </source>
</evidence>
<dbReference type="EMBL" id="JAUDDZ010000004">
    <property type="protein sequence ID" value="MDM8274800.1"/>
    <property type="molecule type" value="Genomic_DNA"/>
</dbReference>
<accession>A0ABT7V8I2</accession>
<evidence type="ECO:0000256" key="1">
    <source>
        <dbReference type="SAM" id="Phobius"/>
    </source>
</evidence>
<reference evidence="3" key="1">
    <citation type="submission" date="2023-06" db="EMBL/GenBank/DDBJ databases">
        <title>Identification and characterization of horizontal gene transfer across gut microbiota members of farm animals based on homology search.</title>
        <authorList>
            <person name="Zeman M."/>
            <person name="Kubasova T."/>
            <person name="Jahodarova E."/>
            <person name="Nykrynova M."/>
            <person name="Rychlik I."/>
        </authorList>
    </citation>
    <scope>NUCLEOTIDE SEQUENCE [LARGE SCALE GENOMIC DNA]</scope>
    <source>
        <strain evidence="3">154_Feed</strain>
    </source>
</reference>
<evidence type="ECO:0000313" key="3">
    <source>
        <dbReference type="Proteomes" id="UP001529421"/>
    </source>
</evidence>
<keyword evidence="1" id="KW-0812">Transmembrane</keyword>
<proteinExistence type="predicted"/>
<organism evidence="2 3">
    <name type="scientific">Enorma phocaeensis</name>
    <dbReference type="NCBI Taxonomy" id="1871019"/>
    <lineage>
        <taxon>Bacteria</taxon>
        <taxon>Bacillati</taxon>
        <taxon>Actinomycetota</taxon>
        <taxon>Coriobacteriia</taxon>
        <taxon>Coriobacteriales</taxon>
        <taxon>Coriobacteriaceae</taxon>
        <taxon>Enorma</taxon>
    </lineage>
</organism>
<keyword evidence="1" id="KW-0472">Membrane</keyword>
<keyword evidence="1" id="KW-1133">Transmembrane helix</keyword>
<sequence length="77" mass="8685">MVSFDELSAMTDDELKCRFDDLAKNTTVGTAFYLDEINRRAASKINDSMLQYTKWMTRMTGVMLVLTIVNVLIAAVS</sequence>